<reference evidence="2" key="1">
    <citation type="journal article" date="2017" name="Genome Biol.">
        <title>Comparative genomics reveals high biological diversity and specific adaptations in the industrially and medically important fungal genus Aspergillus.</title>
        <authorList>
            <person name="de Vries R.P."/>
            <person name="Riley R."/>
            <person name="Wiebenga A."/>
            <person name="Aguilar-Osorio G."/>
            <person name="Amillis S."/>
            <person name="Uchima C.A."/>
            <person name="Anderluh G."/>
            <person name="Asadollahi M."/>
            <person name="Askin M."/>
            <person name="Barry K."/>
            <person name="Battaglia E."/>
            <person name="Bayram O."/>
            <person name="Benocci T."/>
            <person name="Braus-Stromeyer S.A."/>
            <person name="Caldana C."/>
            <person name="Canovas D."/>
            <person name="Cerqueira G.C."/>
            <person name="Chen F."/>
            <person name="Chen W."/>
            <person name="Choi C."/>
            <person name="Clum A."/>
            <person name="Dos Santos R.A."/>
            <person name="Damasio A.R."/>
            <person name="Diallinas G."/>
            <person name="Emri T."/>
            <person name="Fekete E."/>
            <person name="Flipphi M."/>
            <person name="Freyberg S."/>
            <person name="Gallo A."/>
            <person name="Gournas C."/>
            <person name="Habgood R."/>
            <person name="Hainaut M."/>
            <person name="Harispe M.L."/>
            <person name="Henrissat B."/>
            <person name="Hilden K.S."/>
            <person name="Hope R."/>
            <person name="Hossain A."/>
            <person name="Karabika E."/>
            <person name="Karaffa L."/>
            <person name="Karanyi Z."/>
            <person name="Krasevec N."/>
            <person name="Kuo A."/>
            <person name="Kusch H."/>
            <person name="LaButti K."/>
            <person name="Lagendijk E.L."/>
            <person name="Lapidus A."/>
            <person name="Levasseur A."/>
            <person name="Lindquist E."/>
            <person name="Lipzen A."/>
            <person name="Logrieco A.F."/>
            <person name="MacCabe A."/>
            <person name="Maekelae M.R."/>
            <person name="Malavazi I."/>
            <person name="Melin P."/>
            <person name="Meyer V."/>
            <person name="Mielnichuk N."/>
            <person name="Miskei M."/>
            <person name="Molnar A.P."/>
            <person name="Mule G."/>
            <person name="Ngan C.Y."/>
            <person name="Orejas M."/>
            <person name="Orosz E."/>
            <person name="Ouedraogo J.P."/>
            <person name="Overkamp K.M."/>
            <person name="Park H.-S."/>
            <person name="Perrone G."/>
            <person name="Piumi F."/>
            <person name="Punt P.J."/>
            <person name="Ram A.F."/>
            <person name="Ramon A."/>
            <person name="Rauscher S."/>
            <person name="Record E."/>
            <person name="Riano-Pachon D.M."/>
            <person name="Robert V."/>
            <person name="Roehrig J."/>
            <person name="Ruller R."/>
            <person name="Salamov A."/>
            <person name="Salih N.S."/>
            <person name="Samson R.A."/>
            <person name="Sandor E."/>
            <person name="Sanguinetti M."/>
            <person name="Schuetze T."/>
            <person name="Sepcic K."/>
            <person name="Shelest E."/>
            <person name="Sherlock G."/>
            <person name="Sophianopoulou V."/>
            <person name="Squina F.M."/>
            <person name="Sun H."/>
            <person name="Susca A."/>
            <person name="Todd R.B."/>
            <person name="Tsang A."/>
            <person name="Unkles S.E."/>
            <person name="van de Wiele N."/>
            <person name="van Rossen-Uffink D."/>
            <person name="Oliveira J.V."/>
            <person name="Vesth T.C."/>
            <person name="Visser J."/>
            <person name="Yu J.-H."/>
            <person name="Zhou M."/>
            <person name="Andersen M.R."/>
            <person name="Archer D.B."/>
            <person name="Baker S.E."/>
            <person name="Benoit I."/>
            <person name="Brakhage A.A."/>
            <person name="Braus G.H."/>
            <person name="Fischer R."/>
            <person name="Frisvad J.C."/>
            <person name="Goldman G.H."/>
            <person name="Houbraken J."/>
            <person name="Oakley B."/>
            <person name="Pocsi I."/>
            <person name="Scazzocchio C."/>
            <person name="Seiboth B."/>
            <person name="vanKuyk P.A."/>
            <person name="Wortman J."/>
            <person name="Dyer P.S."/>
            <person name="Grigoriev I.V."/>
        </authorList>
    </citation>
    <scope>NUCLEOTIDE SEQUENCE [LARGE SCALE GENOMIC DNA]</scope>
    <source>
        <strain evidence="2">CBS 106.47</strain>
    </source>
</reference>
<dbReference type="VEuPathDB" id="FungiDB:ASPFODRAFT_585519"/>
<evidence type="ECO:0000313" key="1">
    <source>
        <dbReference type="EMBL" id="OJZ87697.1"/>
    </source>
</evidence>
<name>A0A1M3TLN1_ASPLC</name>
<dbReference type="Proteomes" id="UP000184063">
    <property type="component" value="Unassembled WGS sequence"/>
</dbReference>
<protein>
    <submittedName>
        <fullName evidence="1">Uncharacterized protein</fullName>
    </submittedName>
</protein>
<evidence type="ECO:0000313" key="2">
    <source>
        <dbReference type="Proteomes" id="UP000184063"/>
    </source>
</evidence>
<gene>
    <name evidence="1" type="ORF">ASPFODRAFT_585519</name>
</gene>
<dbReference type="AlphaFoldDB" id="A0A1M3TLN1"/>
<proteinExistence type="predicted"/>
<dbReference type="EMBL" id="KV878240">
    <property type="protein sequence ID" value="OJZ87697.1"/>
    <property type="molecule type" value="Genomic_DNA"/>
</dbReference>
<accession>A0A1M3TLN1</accession>
<sequence length="101" mass="11382">MHKASEHKEGFTRSHVHQLSLANRSCRWQARFCKCWCDMAAGTPRCGSSNIAGKSRSVTNPAPATRYPMATRTLTSRMGPLIRRSVQRREDTSMTCSRPID</sequence>
<organism evidence="1 2">
    <name type="scientific">Aspergillus luchuensis (strain CBS 106.47)</name>
    <dbReference type="NCBI Taxonomy" id="1137211"/>
    <lineage>
        <taxon>Eukaryota</taxon>
        <taxon>Fungi</taxon>
        <taxon>Dikarya</taxon>
        <taxon>Ascomycota</taxon>
        <taxon>Pezizomycotina</taxon>
        <taxon>Eurotiomycetes</taxon>
        <taxon>Eurotiomycetidae</taxon>
        <taxon>Eurotiales</taxon>
        <taxon>Aspergillaceae</taxon>
        <taxon>Aspergillus</taxon>
        <taxon>Aspergillus subgen. Circumdati</taxon>
    </lineage>
</organism>